<keyword evidence="7" id="KW-0808">Transferase</keyword>
<dbReference type="NCBIfam" id="TIGR00254">
    <property type="entry name" value="GGDEF"/>
    <property type="match status" value="1"/>
</dbReference>
<feature type="transmembrane region" description="Helical" evidence="5">
    <location>
        <begin position="230"/>
        <end position="251"/>
    </location>
</feature>
<evidence type="ECO:0000256" key="1">
    <source>
        <dbReference type="ARBA" id="ARBA00001946"/>
    </source>
</evidence>
<dbReference type="EMBL" id="JAOCGG010000004">
    <property type="protein sequence ID" value="MDH1629253.1"/>
    <property type="molecule type" value="Genomic_DNA"/>
</dbReference>
<feature type="transmembrane region" description="Helical" evidence="5">
    <location>
        <begin position="88"/>
        <end position="108"/>
    </location>
</feature>
<dbReference type="PROSITE" id="PS50887">
    <property type="entry name" value="GGDEF"/>
    <property type="match status" value="1"/>
</dbReference>
<feature type="domain" description="GGDEF" evidence="6">
    <location>
        <begin position="335"/>
        <end position="470"/>
    </location>
</feature>
<feature type="transmembrane region" description="Helical" evidence="5">
    <location>
        <begin position="197"/>
        <end position="224"/>
    </location>
</feature>
<dbReference type="FunFam" id="3.30.70.270:FF:000001">
    <property type="entry name" value="Diguanylate cyclase domain protein"/>
    <property type="match status" value="1"/>
</dbReference>
<dbReference type="PANTHER" id="PTHR45138:SF9">
    <property type="entry name" value="DIGUANYLATE CYCLASE DGCM-RELATED"/>
    <property type="match status" value="1"/>
</dbReference>
<proteinExistence type="predicted"/>
<dbReference type="RefSeq" id="WP_280080341.1">
    <property type="nucleotide sequence ID" value="NZ_JAOCGG010000004.1"/>
</dbReference>
<keyword evidence="5" id="KW-0472">Membrane</keyword>
<evidence type="ECO:0000313" key="7">
    <source>
        <dbReference type="EMBL" id="MDH1629253.1"/>
    </source>
</evidence>
<dbReference type="GO" id="GO:0052621">
    <property type="term" value="F:diguanylate cyclase activity"/>
    <property type="evidence" value="ECO:0007669"/>
    <property type="project" value="UniProtKB-EC"/>
</dbReference>
<comment type="cofactor">
    <cofactor evidence="1">
        <name>Mg(2+)</name>
        <dbReference type="ChEBI" id="CHEBI:18420"/>
    </cofactor>
</comment>
<organism evidence="7 8">
    <name type="scientific">Pseudomonas mosselii</name>
    <dbReference type="NCBI Taxonomy" id="78327"/>
    <lineage>
        <taxon>Bacteria</taxon>
        <taxon>Pseudomonadati</taxon>
        <taxon>Pseudomonadota</taxon>
        <taxon>Gammaproteobacteria</taxon>
        <taxon>Pseudomonadales</taxon>
        <taxon>Pseudomonadaceae</taxon>
        <taxon>Pseudomonas</taxon>
    </lineage>
</organism>
<feature type="transmembrane region" description="Helical" evidence="5">
    <location>
        <begin position="120"/>
        <end position="147"/>
    </location>
</feature>
<dbReference type="Gene3D" id="3.30.70.270">
    <property type="match status" value="1"/>
</dbReference>
<dbReference type="GO" id="GO:0005886">
    <property type="term" value="C:plasma membrane"/>
    <property type="evidence" value="ECO:0007669"/>
    <property type="project" value="UniProtKB-SubCell"/>
</dbReference>
<dbReference type="PANTHER" id="PTHR45138">
    <property type="entry name" value="REGULATORY COMPONENTS OF SENSORY TRANSDUCTION SYSTEM"/>
    <property type="match status" value="1"/>
</dbReference>
<reference evidence="7" key="1">
    <citation type="submission" date="2022-09" db="EMBL/GenBank/DDBJ databases">
        <title>Intensive care unit water sources are persistently colonized with multi-drug resistant bacteria and are the site of extensive horizontal gene transfer of antibiotic resistance genes.</title>
        <authorList>
            <person name="Diorio-Toth L."/>
        </authorList>
    </citation>
    <scope>NUCLEOTIDE SEQUENCE</scope>
    <source>
        <strain evidence="7">GD03782</strain>
    </source>
</reference>
<comment type="caution">
    <text evidence="7">The sequence shown here is derived from an EMBL/GenBank/DDBJ whole genome shotgun (WGS) entry which is preliminary data.</text>
</comment>
<protein>
    <recommendedName>
        <fullName evidence="3">diguanylate cyclase</fullName>
        <ecNumber evidence="3">2.7.7.65</ecNumber>
    </recommendedName>
</protein>
<dbReference type="CDD" id="cd01949">
    <property type="entry name" value="GGDEF"/>
    <property type="match status" value="1"/>
</dbReference>
<dbReference type="EC" id="2.7.7.65" evidence="3"/>
<dbReference type="InterPro" id="IPR050469">
    <property type="entry name" value="Diguanylate_Cyclase"/>
</dbReference>
<evidence type="ECO:0000259" key="6">
    <source>
        <dbReference type="PROSITE" id="PS50887"/>
    </source>
</evidence>
<dbReference type="InterPro" id="IPR043128">
    <property type="entry name" value="Rev_trsase/Diguanyl_cyclase"/>
</dbReference>
<dbReference type="AlphaFoldDB" id="A0AA42RUY8"/>
<accession>A0AA42RUY8</accession>
<comment type="subcellular location">
    <subcellularLocation>
        <location evidence="2">Cell inner membrane</location>
    </subcellularLocation>
</comment>
<dbReference type="GO" id="GO:0043709">
    <property type="term" value="P:cell adhesion involved in single-species biofilm formation"/>
    <property type="evidence" value="ECO:0007669"/>
    <property type="project" value="TreeGrafter"/>
</dbReference>
<evidence type="ECO:0000313" key="8">
    <source>
        <dbReference type="Proteomes" id="UP001160882"/>
    </source>
</evidence>
<evidence type="ECO:0000256" key="3">
    <source>
        <dbReference type="ARBA" id="ARBA00012528"/>
    </source>
</evidence>
<dbReference type="Pfam" id="PF00990">
    <property type="entry name" value="GGDEF"/>
    <property type="match status" value="1"/>
</dbReference>
<dbReference type="InterPro" id="IPR000160">
    <property type="entry name" value="GGDEF_dom"/>
</dbReference>
<sequence length="475" mass="50797">MPVEPMVSPALSRLLPLLSLFGLTLALTLAGILARPIESLSLFWPVNAVLAGVLLRNPRQASPTGFVLIYLAMVVADLACGSAWKPALWFNLCNLGAIVSIWYLMARLPRVHRRLRTPHGTLCLFGACAVGAMVAASLACVMATPWFEQSLRATWLAWFSEQFSTSVLVLPVLLTAPSPRALSGHGSASQPIRLAPLLVLLASLAVSLVFGGPGAIAFPIAALLWCALSYSPFLVALLALTAGSTLIVAVAQNLMHFSIPQSESGVTTLMSARLGIAMLVLGPLVLACVSSANRSLMARLAHQATIDHLTGTLSRSAFTRRANALLDSRQQAPQLPLTLMMLDIDHFKTINDRHGHGVGDQVLRQFAMTLQDQLHDGELFARLGGEEFVIVVPGLAPELARFTAERLRRAVQDLHIAHPGQALRITVSIGLTGCAADTPAPSLDELLASADQALYRAKAQGRNRVEQADGQRQVV</sequence>
<gene>
    <name evidence="7" type="ORF">N5I14_03210</name>
</gene>
<dbReference type="Proteomes" id="UP001160882">
    <property type="component" value="Unassembled WGS sequence"/>
</dbReference>
<name>A0AA42RUY8_9PSED</name>
<feature type="transmembrane region" description="Helical" evidence="5">
    <location>
        <begin position="64"/>
        <end position="82"/>
    </location>
</feature>
<dbReference type="GO" id="GO:1902201">
    <property type="term" value="P:negative regulation of bacterial-type flagellum-dependent cell motility"/>
    <property type="evidence" value="ECO:0007669"/>
    <property type="project" value="TreeGrafter"/>
</dbReference>
<keyword evidence="7" id="KW-0548">Nucleotidyltransferase</keyword>
<dbReference type="SMART" id="SM00267">
    <property type="entry name" value="GGDEF"/>
    <property type="match status" value="1"/>
</dbReference>
<evidence type="ECO:0000256" key="4">
    <source>
        <dbReference type="ARBA" id="ARBA00034247"/>
    </source>
</evidence>
<comment type="catalytic activity">
    <reaction evidence="4">
        <text>2 GTP = 3',3'-c-di-GMP + 2 diphosphate</text>
        <dbReference type="Rhea" id="RHEA:24898"/>
        <dbReference type="ChEBI" id="CHEBI:33019"/>
        <dbReference type="ChEBI" id="CHEBI:37565"/>
        <dbReference type="ChEBI" id="CHEBI:58805"/>
        <dbReference type="EC" id="2.7.7.65"/>
    </reaction>
</comment>
<keyword evidence="5" id="KW-0812">Transmembrane</keyword>
<feature type="transmembrane region" description="Helical" evidence="5">
    <location>
        <begin position="272"/>
        <end position="292"/>
    </location>
</feature>
<keyword evidence="5" id="KW-1133">Transmembrane helix</keyword>
<dbReference type="InterPro" id="IPR029787">
    <property type="entry name" value="Nucleotide_cyclase"/>
</dbReference>
<evidence type="ECO:0000256" key="5">
    <source>
        <dbReference type="SAM" id="Phobius"/>
    </source>
</evidence>
<dbReference type="SUPFAM" id="SSF55073">
    <property type="entry name" value="Nucleotide cyclase"/>
    <property type="match status" value="1"/>
</dbReference>
<evidence type="ECO:0000256" key="2">
    <source>
        <dbReference type="ARBA" id="ARBA00004533"/>
    </source>
</evidence>